<keyword evidence="1" id="KW-0812">Transmembrane</keyword>
<dbReference type="EMBL" id="MHLO01000038">
    <property type="protein sequence ID" value="OGZ11122.1"/>
    <property type="molecule type" value="Genomic_DNA"/>
</dbReference>
<evidence type="ECO:0000256" key="1">
    <source>
        <dbReference type="SAM" id="Phobius"/>
    </source>
</evidence>
<dbReference type="AlphaFoldDB" id="A0A1G2DCI5"/>
<feature type="transmembrane region" description="Helical" evidence="1">
    <location>
        <begin position="9"/>
        <end position="29"/>
    </location>
</feature>
<organism evidence="2 3">
    <name type="scientific">Candidatus Lloydbacteria bacterium RIFCSPHIGHO2_02_FULL_54_17</name>
    <dbReference type="NCBI Taxonomy" id="1798664"/>
    <lineage>
        <taxon>Bacteria</taxon>
        <taxon>Candidatus Lloydiibacteriota</taxon>
    </lineage>
</organism>
<keyword evidence="1" id="KW-1133">Transmembrane helix</keyword>
<comment type="caution">
    <text evidence="2">The sequence shown here is derived from an EMBL/GenBank/DDBJ whole genome shotgun (WGS) entry which is preliminary data.</text>
</comment>
<dbReference type="Gene3D" id="3.40.30.10">
    <property type="entry name" value="Glutaredoxin"/>
    <property type="match status" value="1"/>
</dbReference>
<reference evidence="2 3" key="1">
    <citation type="journal article" date="2016" name="Nat. Commun.">
        <title>Thousands of microbial genomes shed light on interconnected biogeochemical processes in an aquifer system.</title>
        <authorList>
            <person name="Anantharaman K."/>
            <person name="Brown C.T."/>
            <person name="Hug L.A."/>
            <person name="Sharon I."/>
            <person name="Castelle C.J."/>
            <person name="Probst A.J."/>
            <person name="Thomas B.C."/>
            <person name="Singh A."/>
            <person name="Wilkins M.J."/>
            <person name="Karaoz U."/>
            <person name="Brodie E.L."/>
            <person name="Williams K.H."/>
            <person name="Hubbard S.S."/>
            <person name="Banfield J.F."/>
        </authorList>
    </citation>
    <scope>NUCLEOTIDE SEQUENCE [LARGE SCALE GENOMIC DNA]</scope>
</reference>
<accession>A0A1G2DCI5</accession>
<evidence type="ECO:0008006" key="4">
    <source>
        <dbReference type="Google" id="ProtNLM"/>
    </source>
</evidence>
<keyword evidence="1" id="KW-0472">Membrane</keyword>
<evidence type="ECO:0000313" key="2">
    <source>
        <dbReference type="EMBL" id="OGZ11122.1"/>
    </source>
</evidence>
<protein>
    <recommendedName>
        <fullName evidence="4">Thioredoxin-like fold domain-containing protein</fullName>
    </recommendedName>
</protein>
<gene>
    <name evidence="2" type="ORF">A3C93_04975</name>
</gene>
<proteinExistence type="predicted"/>
<sequence>MSADPKKYLFVFAITALIFGTIFLFSDYLNNERIAQIKSIEENIDRNILESEIQYALLADAACEVGEEGSPLLINELNALARRLSYMEDQRGADDTEVVGLKKYYSLLEIKDYLLLRERTRQCGEKPLSILYFYSNEGDCAECEKMGIVLTSMRERYDTLHVYAFDFNLDLSVIDSLKAIYKLENRLPALVIDRKPYYGFKTREEIAALIPELAKIPPSDTATSTRSP</sequence>
<dbReference type="Proteomes" id="UP000178636">
    <property type="component" value="Unassembled WGS sequence"/>
</dbReference>
<evidence type="ECO:0000313" key="3">
    <source>
        <dbReference type="Proteomes" id="UP000178636"/>
    </source>
</evidence>
<name>A0A1G2DCI5_9BACT</name>